<feature type="region of interest" description="Disordered" evidence="1">
    <location>
        <begin position="108"/>
        <end position="164"/>
    </location>
</feature>
<dbReference type="PANTHER" id="PTHR15503">
    <property type="entry name" value="LDOC1 RELATED"/>
    <property type="match status" value="1"/>
</dbReference>
<evidence type="ECO:0000256" key="1">
    <source>
        <dbReference type="SAM" id="MobiDB-lite"/>
    </source>
</evidence>
<dbReference type="CDD" id="cd00303">
    <property type="entry name" value="retropepsin_like"/>
    <property type="match status" value="1"/>
</dbReference>
<feature type="compositionally biased region" description="Basic and acidic residues" evidence="1">
    <location>
        <begin position="120"/>
        <end position="143"/>
    </location>
</feature>
<dbReference type="Gramene" id="GBG80091">
    <property type="protein sequence ID" value="GBG80091"/>
    <property type="gene ID" value="CBR_g30458"/>
</dbReference>
<dbReference type="SUPFAM" id="SSF50630">
    <property type="entry name" value="Acid proteases"/>
    <property type="match status" value="1"/>
</dbReference>
<evidence type="ECO:0000313" key="2">
    <source>
        <dbReference type="EMBL" id="GBG80091.1"/>
    </source>
</evidence>
<dbReference type="EMBL" id="BFEA01000336">
    <property type="protein sequence ID" value="GBG80091.1"/>
    <property type="molecule type" value="Genomic_DNA"/>
</dbReference>
<accession>A0A388LCP8</accession>
<dbReference type="Proteomes" id="UP000265515">
    <property type="component" value="Unassembled WGS sequence"/>
</dbReference>
<dbReference type="InterPro" id="IPR032567">
    <property type="entry name" value="RTL1-rel"/>
</dbReference>
<dbReference type="Gene3D" id="2.40.70.10">
    <property type="entry name" value="Acid Proteases"/>
    <property type="match status" value="1"/>
</dbReference>
<evidence type="ECO:0000313" key="3">
    <source>
        <dbReference type="Proteomes" id="UP000265515"/>
    </source>
</evidence>
<dbReference type="InterPro" id="IPR021109">
    <property type="entry name" value="Peptidase_aspartic_dom_sf"/>
</dbReference>
<name>A0A388LCP8_CHABU</name>
<gene>
    <name evidence="2" type="ORF">CBR_g30458</name>
</gene>
<dbReference type="AlphaFoldDB" id="A0A388LCP8"/>
<comment type="caution">
    <text evidence="2">The sequence shown here is derived from an EMBL/GenBank/DDBJ whole genome shotgun (WGS) entry which is preliminary data.</text>
</comment>
<organism evidence="2 3">
    <name type="scientific">Chara braunii</name>
    <name type="common">Braun's stonewort</name>
    <dbReference type="NCBI Taxonomy" id="69332"/>
    <lineage>
        <taxon>Eukaryota</taxon>
        <taxon>Viridiplantae</taxon>
        <taxon>Streptophyta</taxon>
        <taxon>Charophyceae</taxon>
        <taxon>Charales</taxon>
        <taxon>Characeae</taxon>
        <taxon>Chara</taxon>
    </lineage>
</organism>
<keyword evidence="3" id="KW-1185">Reference proteome</keyword>
<proteinExistence type="predicted"/>
<sequence length="373" mass="40786">MDKLIKFYQSMLLSGDWISEFQRLASTPSVPMGSQAVKHYFISRSCPTLSNALTQVANTLTTIAELFDQAAQIIVTNTEAKNLNSSFAAGPSREQHQPKVVVVKVTTRIDPSSEAASPNEEDRLAAARDGGRPSKAGGRDKSKTNTTSNPGPDAAAQDPWTHYGLSENDSAREFNIEVLNPLTSEDFAWLPLPTMGRLPGPQCAALCAHLRMYSSFYAPPTSLTDDKAAVGDILVYVTKMAREFRTQRYDNNNAPLLYVHIQVGQASCSALLDSGATRNFMSQTFMQRAGLGAQVRRKANPTVINLADGRTQQLIDRYIEAVPVYFAPHADRPISHETILEAGAAPPKGCIYHMSEEELTVLRAQLDDLLDKG</sequence>
<dbReference type="PANTHER" id="PTHR15503:SF22">
    <property type="entry name" value="TRANSPOSON TY3-I GAG POLYPROTEIN"/>
    <property type="match status" value="1"/>
</dbReference>
<reference evidence="2 3" key="1">
    <citation type="journal article" date="2018" name="Cell">
        <title>The Chara Genome: Secondary Complexity and Implications for Plant Terrestrialization.</title>
        <authorList>
            <person name="Nishiyama T."/>
            <person name="Sakayama H."/>
            <person name="Vries J.D."/>
            <person name="Buschmann H."/>
            <person name="Saint-Marcoux D."/>
            <person name="Ullrich K.K."/>
            <person name="Haas F.B."/>
            <person name="Vanderstraeten L."/>
            <person name="Becker D."/>
            <person name="Lang D."/>
            <person name="Vosolsobe S."/>
            <person name="Rombauts S."/>
            <person name="Wilhelmsson P.K.I."/>
            <person name="Janitza P."/>
            <person name="Kern R."/>
            <person name="Heyl A."/>
            <person name="Rumpler F."/>
            <person name="Villalobos L.I.A.C."/>
            <person name="Clay J.M."/>
            <person name="Skokan R."/>
            <person name="Toyoda A."/>
            <person name="Suzuki Y."/>
            <person name="Kagoshima H."/>
            <person name="Schijlen E."/>
            <person name="Tajeshwar N."/>
            <person name="Catarino B."/>
            <person name="Hetherington A.J."/>
            <person name="Saltykova A."/>
            <person name="Bonnot C."/>
            <person name="Breuninger H."/>
            <person name="Symeonidi A."/>
            <person name="Radhakrishnan G.V."/>
            <person name="Van Nieuwerburgh F."/>
            <person name="Deforce D."/>
            <person name="Chang C."/>
            <person name="Karol K.G."/>
            <person name="Hedrich R."/>
            <person name="Ulvskov P."/>
            <person name="Glockner G."/>
            <person name="Delwiche C.F."/>
            <person name="Petrasek J."/>
            <person name="Van de Peer Y."/>
            <person name="Friml J."/>
            <person name="Beilby M."/>
            <person name="Dolan L."/>
            <person name="Kohara Y."/>
            <person name="Sugano S."/>
            <person name="Fujiyama A."/>
            <person name="Delaux P.-M."/>
            <person name="Quint M."/>
            <person name="TheiBen G."/>
            <person name="Hagemann M."/>
            <person name="Harholt J."/>
            <person name="Dunand C."/>
            <person name="Zachgo S."/>
            <person name="Langdale J."/>
            <person name="Maumus F."/>
            <person name="Straeten D.V.D."/>
            <person name="Gould S.B."/>
            <person name="Rensing S.A."/>
        </authorList>
    </citation>
    <scope>NUCLEOTIDE SEQUENCE [LARGE SCALE GENOMIC DNA]</scope>
    <source>
        <strain evidence="2 3">S276</strain>
    </source>
</reference>
<protein>
    <submittedName>
        <fullName evidence="2">Uncharacterized protein</fullName>
    </submittedName>
</protein>